<dbReference type="EMBL" id="KF669647">
    <property type="protein sequence ID" value="AGY46546.1"/>
    <property type="molecule type" value="Genomic_DNA"/>
</dbReference>
<evidence type="ECO:0000313" key="2">
    <source>
        <dbReference type="Proteomes" id="UP000017644"/>
    </source>
</evidence>
<protein>
    <submittedName>
        <fullName evidence="1">Uncharacterized protein</fullName>
    </submittedName>
</protein>
<reference evidence="1 2" key="1">
    <citation type="journal article" date="2013" name="Genome Announc.">
        <title>Complete Genome of Bacillus thuringiensis Myophage BigBertha.</title>
        <authorList>
            <person name="Ting J.H."/>
            <person name="Smyth T.B."/>
            <person name="Chamakura K.R."/>
            <person name="Kuty Everett G.F."/>
        </authorList>
    </citation>
    <scope>NUCLEOTIDE SEQUENCE [LARGE SCALE GENOMIC DNA]</scope>
</reference>
<dbReference type="RefSeq" id="YP_008771065.1">
    <property type="nucleotide sequence ID" value="NC_022769.1"/>
</dbReference>
<dbReference type="GeneID" id="17959621"/>
<name>U5PS65_9CAUD</name>
<dbReference type="Proteomes" id="UP000017644">
    <property type="component" value="Segment"/>
</dbReference>
<dbReference type="KEGG" id="vg:17959621"/>
<evidence type="ECO:0000313" key="1">
    <source>
        <dbReference type="EMBL" id="AGY46546.1"/>
    </source>
</evidence>
<sequence length="217" mass="25136">MSHRPFIDFEVGQRVVTTEKIVNGLIEIEPLTEGVIVYHSNQVDATVWLRSLSPKTESAINKELKTNRYFGKNGQVDGLTLRISRQSLAHKLGWGSDMYYIAVDKRALVDLPLFNGEGLPEIDTRWYNGNEKYKANVVRDIITVIDDNFCDWVSDELELRPITEDEREDENYPDDWTFVYTDESMDKYYEKKDEIELAFAKATGLYIEFTGGMHFND</sequence>
<organism evidence="1 2">
    <name type="scientific">Bacillus phage BigBertha</name>
    <dbReference type="NCBI Taxonomy" id="1406781"/>
    <lineage>
        <taxon>Viruses</taxon>
        <taxon>Duplodnaviria</taxon>
        <taxon>Heunggongvirae</taxon>
        <taxon>Uroviricota</taxon>
        <taxon>Caudoviricetes</taxon>
        <taxon>Herelleviridae</taxon>
        <taxon>Bastillevirinae</taxon>
        <taxon>Bequatrovirus</taxon>
        <taxon>Bequatrovirus bigbertha</taxon>
    </lineage>
</organism>
<proteinExistence type="predicted"/>
<gene>
    <name evidence="1" type="ORF">BigBertha_38</name>
</gene>
<keyword evidence="2" id="KW-1185">Reference proteome</keyword>
<accession>U5PS65</accession>